<reference evidence="14 15" key="1">
    <citation type="submission" date="2018-07" db="EMBL/GenBank/DDBJ databases">
        <title>A high quality draft genome assembly of the barn swallow (H. rustica rustica).</title>
        <authorList>
            <person name="Formenti G."/>
            <person name="Chiara M."/>
            <person name="Poveda L."/>
            <person name="Francoijs K.-J."/>
            <person name="Bonisoli-Alquati A."/>
            <person name="Canova L."/>
            <person name="Gianfranceschi L."/>
            <person name="Horner D.S."/>
            <person name="Saino N."/>
        </authorList>
    </citation>
    <scope>NUCLEOTIDE SEQUENCE [LARGE SCALE GENOMIC DNA]</scope>
    <source>
        <strain evidence="14">Chelidonia</strain>
        <tissue evidence="14">Blood</tissue>
    </source>
</reference>
<evidence type="ECO:0000256" key="2">
    <source>
        <dbReference type="ARBA" id="ARBA00008921"/>
    </source>
</evidence>
<dbReference type="EMBL" id="QRBI01000117">
    <property type="protein sequence ID" value="RMC08800.1"/>
    <property type="molecule type" value="Genomic_DNA"/>
</dbReference>
<dbReference type="GO" id="GO:0004896">
    <property type="term" value="F:cytokine receptor activity"/>
    <property type="evidence" value="ECO:0007669"/>
    <property type="project" value="InterPro"/>
</dbReference>
<keyword evidence="4" id="KW-0732">Signal</keyword>
<evidence type="ECO:0000256" key="12">
    <source>
        <dbReference type="SAM" id="Phobius"/>
    </source>
</evidence>
<gene>
    <name evidence="14" type="ORF">DUI87_15051</name>
</gene>
<evidence type="ECO:0000256" key="5">
    <source>
        <dbReference type="ARBA" id="ARBA00022737"/>
    </source>
</evidence>
<evidence type="ECO:0000313" key="15">
    <source>
        <dbReference type="Proteomes" id="UP000269221"/>
    </source>
</evidence>
<comment type="similarity">
    <text evidence="2">Belongs to the type I cytokine receptor family. Type 2 subfamily.</text>
</comment>
<dbReference type="Proteomes" id="UP000269221">
    <property type="component" value="Unassembled WGS sequence"/>
</dbReference>
<dbReference type="InterPro" id="IPR036116">
    <property type="entry name" value="FN3_sf"/>
</dbReference>
<evidence type="ECO:0000256" key="3">
    <source>
        <dbReference type="ARBA" id="ARBA00022692"/>
    </source>
</evidence>
<evidence type="ECO:0000256" key="7">
    <source>
        <dbReference type="ARBA" id="ARBA00023136"/>
    </source>
</evidence>
<keyword evidence="3 12" id="KW-0812">Transmembrane</keyword>
<accession>A0A3M0KCJ9</accession>
<feature type="region of interest" description="Disordered" evidence="11">
    <location>
        <begin position="759"/>
        <end position="780"/>
    </location>
</feature>
<dbReference type="PANTHER" id="PTHR48423:SF2">
    <property type="entry name" value="INTERLEUKIN-12 RECEPTOR SUBUNIT BETA-2"/>
    <property type="match status" value="1"/>
</dbReference>
<keyword evidence="8" id="KW-1015">Disulfide bond</keyword>
<keyword evidence="6 12" id="KW-1133">Transmembrane helix</keyword>
<name>A0A3M0KCJ9_HIRRU</name>
<dbReference type="PROSITE" id="PS01353">
    <property type="entry name" value="HEMATOPO_REC_L_F2"/>
    <property type="match status" value="1"/>
</dbReference>
<evidence type="ECO:0000256" key="9">
    <source>
        <dbReference type="ARBA" id="ARBA00023170"/>
    </source>
</evidence>
<dbReference type="STRING" id="333673.A0A3M0KCJ9"/>
<evidence type="ECO:0000256" key="1">
    <source>
        <dbReference type="ARBA" id="ARBA00004479"/>
    </source>
</evidence>
<evidence type="ECO:0000259" key="13">
    <source>
        <dbReference type="PROSITE" id="PS50853"/>
    </source>
</evidence>
<keyword evidence="15" id="KW-1185">Reference proteome</keyword>
<dbReference type="InterPro" id="IPR013783">
    <property type="entry name" value="Ig-like_fold"/>
</dbReference>
<evidence type="ECO:0000256" key="10">
    <source>
        <dbReference type="ARBA" id="ARBA00023180"/>
    </source>
</evidence>
<proteinExistence type="inferred from homology"/>
<organism evidence="14 15">
    <name type="scientific">Hirundo rustica rustica</name>
    <dbReference type="NCBI Taxonomy" id="333673"/>
    <lineage>
        <taxon>Eukaryota</taxon>
        <taxon>Metazoa</taxon>
        <taxon>Chordata</taxon>
        <taxon>Craniata</taxon>
        <taxon>Vertebrata</taxon>
        <taxon>Euteleostomi</taxon>
        <taxon>Archelosauria</taxon>
        <taxon>Archosauria</taxon>
        <taxon>Dinosauria</taxon>
        <taxon>Saurischia</taxon>
        <taxon>Theropoda</taxon>
        <taxon>Coelurosauria</taxon>
        <taxon>Aves</taxon>
        <taxon>Neognathae</taxon>
        <taxon>Neoaves</taxon>
        <taxon>Telluraves</taxon>
        <taxon>Australaves</taxon>
        <taxon>Passeriformes</taxon>
        <taxon>Sylvioidea</taxon>
        <taxon>Hirundinidae</taxon>
        <taxon>Hirundo</taxon>
    </lineage>
</organism>
<evidence type="ECO:0000256" key="8">
    <source>
        <dbReference type="ARBA" id="ARBA00023157"/>
    </source>
</evidence>
<dbReference type="PROSITE" id="PS50853">
    <property type="entry name" value="FN3"/>
    <property type="match status" value="2"/>
</dbReference>
<dbReference type="SUPFAM" id="SSF49265">
    <property type="entry name" value="Fibronectin type III"/>
    <property type="match status" value="3"/>
</dbReference>
<dbReference type="GO" id="GO:0005886">
    <property type="term" value="C:plasma membrane"/>
    <property type="evidence" value="ECO:0007669"/>
    <property type="project" value="UniProtKB-ARBA"/>
</dbReference>
<dbReference type="InterPro" id="IPR003961">
    <property type="entry name" value="FN3_dom"/>
</dbReference>
<dbReference type="PANTHER" id="PTHR48423">
    <property type="entry name" value="INTERLEUKIN-27 RECEPTOR SUBUNIT ALPHA"/>
    <property type="match status" value="1"/>
</dbReference>
<dbReference type="AlphaFoldDB" id="A0A3M0KCJ9"/>
<comment type="caution">
    <text evidence="14">The sequence shown here is derived from an EMBL/GenBank/DDBJ whole genome shotgun (WGS) entry which is preliminary data.</text>
</comment>
<dbReference type="InterPro" id="IPR052672">
    <property type="entry name" value="Type1_Cytokine_Rcpt_Type2"/>
</dbReference>
<evidence type="ECO:0000256" key="6">
    <source>
        <dbReference type="ARBA" id="ARBA00022989"/>
    </source>
</evidence>
<keyword evidence="7 12" id="KW-0472">Membrane</keyword>
<sequence length="780" mass="85163">MPPELTRFGAGAAALRCKGRVWIEPSPVVRMGSDVSIGCQPGPGCPSARLRILLNYSLAADLSGGATRLLLRDFRTPFVTVSCFSRCPSTGWHSLVCGTELRAGYPPDPPGNLSCAIAEGSGSLECGWDGGRVTHLHTRNSLHLRRLVAQDEEDEEEKIFPADSPVPLGELRNQSRYSVWVQASNALGTARSAPQHLSLQELVIPALPVPIGADTTESSPPSTTTRWRSRTRLRNVRCEERHRAAGAPEWHVEPCDEAAREGPRWRHELQSDTEFVFQARCRLGTARSPWSAWSPPFRYRTPEAAPAAAPAVWRRLGRSLPNGSHEVTVLIKPLPARDARGRILGYAVSAESRRGAGLLCLTSGTECTVLAPPGARGLLVTARNAKGASSPARIPLRLGEARGEFPAPGAVEVKPENQSRVLVQWQPPQHSQSPLLWFILEWLPSSQHGQEQQYLWERIPPQQTHTYIQAEAAAGAPRLVSLYAVYPDGISKASSSPAPLEEPLLGSAYSQMSQDEDIRLFLGLSLSTVGFSVLFAVVLFKKSVRKRVKAALVPLLPKWLLEDFPHMENSSAVKSLQDKGDFPGESLHEPFLASGDPAVTEIEEVPAWEQHQRDTKARAEVSEHRELPRTVETPRTPSPEQPGAYKPQLSVGNALGYVAAGIYQAQPPAAIPGPGTGIFSQDYTSPVPQLWEQQGGTPQVCLLEKINLVLNSSQAFPVHPQGSFPENPWERRRPSDVPEQMLVPEELLSCLRATSREPANPCFPQGVPRGAGIVDKTLEQ</sequence>
<comment type="subcellular location">
    <subcellularLocation>
        <location evidence="1">Membrane</location>
        <topology evidence="1">Single-pass type I membrane protein</topology>
    </subcellularLocation>
</comment>
<dbReference type="Gene3D" id="2.60.40.10">
    <property type="entry name" value="Immunoglobulins"/>
    <property type="match status" value="4"/>
</dbReference>
<feature type="domain" description="Fibronectin type-III" evidence="13">
    <location>
        <begin position="407"/>
        <end position="505"/>
    </location>
</feature>
<dbReference type="CDD" id="cd00063">
    <property type="entry name" value="FN3"/>
    <property type="match status" value="1"/>
</dbReference>
<feature type="domain" description="Fibronectin type-III" evidence="13">
    <location>
        <begin position="109"/>
        <end position="206"/>
    </location>
</feature>
<feature type="region of interest" description="Disordered" evidence="11">
    <location>
        <begin position="608"/>
        <end position="647"/>
    </location>
</feature>
<dbReference type="OrthoDB" id="9897281at2759"/>
<evidence type="ECO:0000256" key="11">
    <source>
        <dbReference type="SAM" id="MobiDB-lite"/>
    </source>
</evidence>
<keyword evidence="9" id="KW-0675">Receptor</keyword>
<feature type="compositionally biased region" description="Basic and acidic residues" evidence="11">
    <location>
        <begin position="610"/>
        <end position="629"/>
    </location>
</feature>
<evidence type="ECO:0000256" key="4">
    <source>
        <dbReference type="ARBA" id="ARBA00022729"/>
    </source>
</evidence>
<keyword evidence="5" id="KW-0677">Repeat</keyword>
<evidence type="ECO:0000313" key="14">
    <source>
        <dbReference type="EMBL" id="RMC08800.1"/>
    </source>
</evidence>
<protein>
    <recommendedName>
        <fullName evidence="13">Fibronectin type-III domain-containing protein</fullName>
    </recommendedName>
</protein>
<dbReference type="SMART" id="SM00060">
    <property type="entry name" value="FN3"/>
    <property type="match status" value="2"/>
</dbReference>
<dbReference type="InterPro" id="IPR003529">
    <property type="entry name" value="Hematopoietin_rcpt_Gp130_CS"/>
</dbReference>
<keyword evidence="10" id="KW-0325">Glycoprotein</keyword>
<feature type="transmembrane region" description="Helical" evidence="12">
    <location>
        <begin position="520"/>
        <end position="540"/>
    </location>
</feature>